<comment type="similarity">
    <text evidence="1">Belongs to the sulfotransferase 1 family.</text>
</comment>
<dbReference type="Pfam" id="PF00685">
    <property type="entry name" value="Sulfotransfer_1"/>
    <property type="match status" value="1"/>
</dbReference>
<evidence type="ECO:0000313" key="4">
    <source>
        <dbReference type="EMBL" id="RAU21831.1"/>
    </source>
</evidence>
<organism evidence="4 5">
    <name type="scientific">Paramagnetospirillum kuznetsovii</name>
    <dbReference type="NCBI Taxonomy" id="2053833"/>
    <lineage>
        <taxon>Bacteria</taxon>
        <taxon>Pseudomonadati</taxon>
        <taxon>Pseudomonadota</taxon>
        <taxon>Alphaproteobacteria</taxon>
        <taxon>Rhodospirillales</taxon>
        <taxon>Magnetospirillaceae</taxon>
        <taxon>Paramagnetospirillum</taxon>
    </lineage>
</organism>
<comment type="caution">
    <text evidence="4">The sequence shown here is derived from an EMBL/GenBank/DDBJ whole genome shotgun (WGS) entry which is preliminary data.</text>
</comment>
<dbReference type="InterPro" id="IPR027417">
    <property type="entry name" value="P-loop_NTPase"/>
</dbReference>
<dbReference type="EMBL" id="PGTO01000007">
    <property type="protein sequence ID" value="RAU21831.1"/>
    <property type="molecule type" value="Genomic_DNA"/>
</dbReference>
<dbReference type="InterPro" id="IPR000863">
    <property type="entry name" value="Sulfotransferase_dom"/>
</dbReference>
<dbReference type="Proteomes" id="UP000251075">
    <property type="component" value="Unassembled WGS sequence"/>
</dbReference>
<evidence type="ECO:0000256" key="1">
    <source>
        <dbReference type="ARBA" id="ARBA00005771"/>
    </source>
</evidence>
<evidence type="ECO:0000256" key="2">
    <source>
        <dbReference type="ARBA" id="ARBA00022679"/>
    </source>
</evidence>
<protein>
    <recommendedName>
        <fullName evidence="3">Sulfotransferase domain-containing protein</fullName>
    </recommendedName>
</protein>
<dbReference type="Gene3D" id="3.40.50.300">
    <property type="entry name" value="P-loop containing nucleotide triphosphate hydrolases"/>
    <property type="match status" value="1"/>
</dbReference>
<dbReference type="AlphaFoldDB" id="A0A364NXL1"/>
<reference evidence="4 5" key="1">
    <citation type="submission" date="2017-11" db="EMBL/GenBank/DDBJ databases">
        <title>Draft genome sequence of magnetotactic bacterium Magnetospirillum kuznetsovii LBB-42.</title>
        <authorList>
            <person name="Grouzdev D.S."/>
            <person name="Rysina M.S."/>
            <person name="Baslerov R.V."/>
            <person name="Koziaeva V."/>
        </authorList>
    </citation>
    <scope>NUCLEOTIDE SEQUENCE [LARGE SCALE GENOMIC DNA]</scope>
    <source>
        <strain evidence="4 5">LBB-42</strain>
    </source>
</reference>
<keyword evidence="5" id="KW-1185">Reference proteome</keyword>
<keyword evidence="2" id="KW-0808">Transferase</keyword>
<evidence type="ECO:0000259" key="3">
    <source>
        <dbReference type="Pfam" id="PF00685"/>
    </source>
</evidence>
<proteinExistence type="inferred from homology"/>
<accession>A0A364NXL1</accession>
<evidence type="ECO:0000313" key="5">
    <source>
        <dbReference type="Proteomes" id="UP000251075"/>
    </source>
</evidence>
<dbReference type="GO" id="GO:0008146">
    <property type="term" value="F:sulfotransferase activity"/>
    <property type="evidence" value="ECO:0007669"/>
    <property type="project" value="InterPro"/>
</dbReference>
<sequence length="321" mass="36279">MPYESSSASDPMWPGLATIEITGFSFSNPTGQLLKNTHLHNKGGIMFHQFVNKLCSKKERDLPSPVFSAISYPKTGTTWFQFELAKYVQIISRNEQLVFFDDIDRVRQACRTAPNFVGGFTHAPLTWNSQAANDLSAESVVDPFRELKVILMVRHPLDTLVSHYMQMKHQVGSFKGDLVDFINDDVFGLEKLIRFYSIWAENKHGLRGFYLRRYEDARKDPGRILKEILAFLGESPHQAAVDEAVSFASFRNMRDMESRGAELVYPSSNLPVFGPGDRSNPDAFHVRKGEVGGYRTHLSGGQAEKFEALIARNLPVMFGYS</sequence>
<dbReference type="OrthoDB" id="9804504at2"/>
<dbReference type="SUPFAM" id="SSF52540">
    <property type="entry name" value="P-loop containing nucleoside triphosphate hydrolases"/>
    <property type="match status" value="1"/>
</dbReference>
<name>A0A364NXL1_9PROT</name>
<feature type="domain" description="Sulfotransferase" evidence="3">
    <location>
        <begin position="70"/>
        <end position="313"/>
    </location>
</feature>
<gene>
    <name evidence="4" type="ORF">CU669_11025</name>
</gene>
<dbReference type="PANTHER" id="PTHR11783">
    <property type="entry name" value="SULFOTRANSFERASE SULT"/>
    <property type="match status" value="1"/>
</dbReference>